<keyword evidence="3 6" id="KW-0732">Signal</keyword>
<keyword evidence="4" id="KW-0378">Hydrolase</keyword>
<dbReference type="AlphaFoldDB" id="A0AAD8VPN5"/>
<evidence type="ECO:0000256" key="3">
    <source>
        <dbReference type="ARBA" id="ARBA00022729"/>
    </source>
</evidence>
<dbReference type="PANTHER" id="PTHR11010">
    <property type="entry name" value="PROTEASE S28 PRO-X CARBOXYPEPTIDASE-RELATED"/>
    <property type="match status" value="1"/>
</dbReference>
<name>A0AAD8VPN5_LOLMU</name>
<accession>A0AAD8VPN5</accession>
<keyword evidence="5" id="KW-0325">Glycoprotein</keyword>
<dbReference type="InterPro" id="IPR008758">
    <property type="entry name" value="Peptidase_S28"/>
</dbReference>
<dbReference type="GO" id="GO:0008239">
    <property type="term" value="F:dipeptidyl-peptidase activity"/>
    <property type="evidence" value="ECO:0007669"/>
    <property type="project" value="TreeGrafter"/>
</dbReference>
<sequence>MIPTTAIVASPMALIPRLCILLLVAMTATTGASEDRAKFSETMCYRPPTSTADGGSTFHGKDLSSAAEPTGFTSLHTAGRAFFDCASVRGLCFLSDAGKKIAEQCGDASHRSGFFNESRFQSYADGANSSSSGADDNFRAVFFSGDAVPSPDIVSVKRLMTLAHFRSPQATPEATSPASKGGATTVHVLAQWARDEATVDRVGCLRPAASVWGISALEGRVAAVLGSRCYLRFDISTPPVPLQDKIRRMVMDNLVVTVIIGLVAGALIVDRGTIKVRKNRNAAAAARGRCRAPFAAMLALLAVARLEGTAAYGYTTHYFPQELDHFSFTPASSTVFYQRYLVNDSFWARSPADDKVAGPIFVYTGNESPVEVFVDNTGFMFDIAPKFGALLVFIEHRYYGESLPFGNRSYESPEKLGYLTSTQALADYALLITSLKRNLSAVDSPVVVFGGSYGGMLAGWFRLKYPHVAIGALAASAPVLMFDQITPWTSFYDALSQDYMSESLNCFSVIKGAWDVIYERGSSEKGLLELSKTFRACSTVPSAGMLVTWLEDAFKFTTLFDYPIPVKFVKSLPAYPVKEMCRIIDGFSGGADVVQKVVAGASIYYNDTGKEPCFKIEKAGDPLGPVFQWQACTEMVLPMTSSRYSMFPPFEFTYQNKSANCLSKYKVKPRPHWITAEFGGNKIERVLKRFGSNIIFSNGLRDPLSRGGVLKNISTSIVALVTEKGAHHFDLRGATPGDPGWVVEQRRQETQIIQGWIDQYYDDTA</sequence>
<feature type="signal peptide" evidence="6">
    <location>
        <begin position="1"/>
        <end position="32"/>
    </location>
</feature>
<dbReference type="InterPro" id="IPR042269">
    <property type="entry name" value="Ser_carbopepase_S28_SKS"/>
</dbReference>
<dbReference type="InterPro" id="IPR029058">
    <property type="entry name" value="AB_hydrolase_fold"/>
</dbReference>
<evidence type="ECO:0008006" key="9">
    <source>
        <dbReference type="Google" id="ProtNLM"/>
    </source>
</evidence>
<evidence type="ECO:0000256" key="2">
    <source>
        <dbReference type="ARBA" id="ARBA00022670"/>
    </source>
</evidence>
<proteinExistence type="inferred from homology"/>
<evidence type="ECO:0000313" key="8">
    <source>
        <dbReference type="Proteomes" id="UP001231189"/>
    </source>
</evidence>
<dbReference type="GO" id="GO:0070008">
    <property type="term" value="F:serine-type exopeptidase activity"/>
    <property type="evidence" value="ECO:0007669"/>
    <property type="project" value="InterPro"/>
</dbReference>
<dbReference type="EMBL" id="JAUUTY010000006">
    <property type="protein sequence ID" value="KAK1614554.1"/>
    <property type="molecule type" value="Genomic_DNA"/>
</dbReference>
<dbReference type="Gene3D" id="3.40.50.1820">
    <property type="entry name" value="alpha/beta hydrolase"/>
    <property type="match status" value="1"/>
</dbReference>
<dbReference type="FunFam" id="1.20.120.980:FF:000001">
    <property type="entry name" value="Dipeptidyl peptidase 7"/>
    <property type="match status" value="1"/>
</dbReference>
<keyword evidence="2" id="KW-0645">Protease</keyword>
<keyword evidence="8" id="KW-1185">Reference proteome</keyword>
<comment type="similarity">
    <text evidence="1">Belongs to the peptidase S28 family.</text>
</comment>
<evidence type="ECO:0000313" key="7">
    <source>
        <dbReference type="EMBL" id="KAK1614554.1"/>
    </source>
</evidence>
<dbReference type="PANTHER" id="PTHR11010:SF31">
    <property type="entry name" value="ALPHA_BETA-HYDROLASES SUPERFAMILY PROTEIN"/>
    <property type="match status" value="1"/>
</dbReference>
<reference evidence="7" key="1">
    <citation type="submission" date="2023-07" db="EMBL/GenBank/DDBJ databases">
        <title>A chromosome-level genome assembly of Lolium multiflorum.</title>
        <authorList>
            <person name="Chen Y."/>
            <person name="Copetti D."/>
            <person name="Kolliker R."/>
            <person name="Studer B."/>
        </authorList>
    </citation>
    <scope>NUCLEOTIDE SEQUENCE</scope>
    <source>
        <strain evidence="7">02402/16</strain>
        <tissue evidence="7">Leaf</tissue>
    </source>
</reference>
<dbReference type="GO" id="GO:0006508">
    <property type="term" value="P:proteolysis"/>
    <property type="evidence" value="ECO:0007669"/>
    <property type="project" value="UniProtKB-KW"/>
</dbReference>
<evidence type="ECO:0000256" key="4">
    <source>
        <dbReference type="ARBA" id="ARBA00022801"/>
    </source>
</evidence>
<gene>
    <name evidence="7" type="ORF">QYE76_020071</name>
</gene>
<dbReference type="Proteomes" id="UP001231189">
    <property type="component" value="Unassembled WGS sequence"/>
</dbReference>
<dbReference type="SUPFAM" id="SSF53474">
    <property type="entry name" value="alpha/beta-Hydrolases"/>
    <property type="match status" value="1"/>
</dbReference>
<organism evidence="7 8">
    <name type="scientific">Lolium multiflorum</name>
    <name type="common">Italian ryegrass</name>
    <name type="synonym">Lolium perenne subsp. multiflorum</name>
    <dbReference type="NCBI Taxonomy" id="4521"/>
    <lineage>
        <taxon>Eukaryota</taxon>
        <taxon>Viridiplantae</taxon>
        <taxon>Streptophyta</taxon>
        <taxon>Embryophyta</taxon>
        <taxon>Tracheophyta</taxon>
        <taxon>Spermatophyta</taxon>
        <taxon>Magnoliopsida</taxon>
        <taxon>Liliopsida</taxon>
        <taxon>Poales</taxon>
        <taxon>Poaceae</taxon>
        <taxon>BOP clade</taxon>
        <taxon>Pooideae</taxon>
        <taxon>Poodae</taxon>
        <taxon>Poeae</taxon>
        <taxon>Poeae Chloroplast Group 2 (Poeae type)</taxon>
        <taxon>Loliodinae</taxon>
        <taxon>Loliinae</taxon>
        <taxon>Lolium</taxon>
    </lineage>
</organism>
<feature type="chain" id="PRO_5042064324" description="Lysosomal Pro-X carboxypeptidase" evidence="6">
    <location>
        <begin position="33"/>
        <end position="765"/>
    </location>
</feature>
<evidence type="ECO:0000256" key="6">
    <source>
        <dbReference type="SAM" id="SignalP"/>
    </source>
</evidence>
<evidence type="ECO:0000256" key="1">
    <source>
        <dbReference type="ARBA" id="ARBA00011079"/>
    </source>
</evidence>
<dbReference type="Gene3D" id="1.20.120.980">
    <property type="entry name" value="Serine carboxypeptidase S28, SKS domain"/>
    <property type="match status" value="1"/>
</dbReference>
<comment type="caution">
    <text evidence="7">The sequence shown here is derived from an EMBL/GenBank/DDBJ whole genome shotgun (WGS) entry which is preliminary data.</text>
</comment>
<protein>
    <recommendedName>
        <fullName evidence="9">Lysosomal Pro-X carboxypeptidase</fullName>
    </recommendedName>
</protein>
<dbReference type="Pfam" id="PF05577">
    <property type="entry name" value="Peptidase_S28"/>
    <property type="match status" value="1"/>
</dbReference>
<evidence type="ECO:0000256" key="5">
    <source>
        <dbReference type="ARBA" id="ARBA00023180"/>
    </source>
</evidence>